<evidence type="ECO:0000256" key="1">
    <source>
        <dbReference type="ARBA" id="ARBA00004651"/>
    </source>
</evidence>
<feature type="transmembrane region" description="Helical" evidence="8">
    <location>
        <begin position="175"/>
        <end position="195"/>
    </location>
</feature>
<evidence type="ECO:0000256" key="7">
    <source>
        <dbReference type="ARBA" id="ARBA00023136"/>
    </source>
</evidence>
<dbReference type="PANTHER" id="PTHR23517">
    <property type="entry name" value="RESISTANCE PROTEIN MDTM, PUTATIVE-RELATED-RELATED"/>
    <property type="match status" value="1"/>
</dbReference>
<dbReference type="EMBL" id="AGBM01000001">
    <property type="protein sequence ID" value="EJL05328.1"/>
    <property type="molecule type" value="Genomic_DNA"/>
</dbReference>
<name>J2F857_PSEFQ</name>
<feature type="domain" description="Major facilitator superfamily (MFS) profile" evidence="9">
    <location>
        <begin position="174"/>
        <end position="397"/>
    </location>
</feature>
<keyword evidence="2 8" id="KW-0813">Transport</keyword>
<keyword evidence="6 8" id="KW-1133">Transmembrane helix</keyword>
<keyword evidence="7 8" id="KW-0472">Membrane</keyword>
<feature type="transmembrane region" description="Helical" evidence="8">
    <location>
        <begin position="150"/>
        <end position="169"/>
    </location>
</feature>
<evidence type="ECO:0000313" key="10">
    <source>
        <dbReference type="EMBL" id="EJL05328.1"/>
    </source>
</evidence>
<dbReference type="AlphaFoldDB" id="J2F857"/>
<keyword evidence="3 8" id="KW-1003">Cell membrane</keyword>
<dbReference type="InterPro" id="IPR036259">
    <property type="entry name" value="MFS_trans_sf"/>
</dbReference>
<evidence type="ECO:0000256" key="8">
    <source>
        <dbReference type="HAMAP-Rule" id="MF_01118"/>
    </source>
</evidence>
<keyword evidence="5 8" id="KW-0812">Transmembrane</keyword>
<feature type="transmembrane region" description="Helical" evidence="8">
    <location>
        <begin position="369"/>
        <end position="388"/>
    </location>
</feature>
<dbReference type="NCBIfam" id="NF003477">
    <property type="entry name" value="PRK05122.1"/>
    <property type="match status" value="1"/>
</dbReference>
<dbReference type="HOGENOM" id="CLU_001265_10_3_6"/>
<dbReference type="PANTHER" id="PTHR23517:SF13">
    <property type="entry name" value="MAJOR FACILITATOR SUPERFAMILY MFS_1"/>
    <property type="match status" value="1"/>
</dbReference>
<dbReference type="GO" id="GO:0005886">
    <property type="term" value="C:plasma membrane"/>
    <property type="evidence" value="ECO:0007669"/>
    <property type="project" value="UniProtKB-SubCell"/>
</dbReference>
<feature type="transmembrane region" description="Helical" evidence="8">
    <location>
        <begin position="276"/>
        <end position="298"/>
    </location>
</feature>
<evidence type="ECO:0000256" key="3">
    <source>
        <dbReference type="ARBA" id="ARBA00022475"/>
    </source>
</evidence>
<dbReference type="InterPro" id="IPR011701">
    <property type="entry name" value="MFS"/>
</dbReference>
<dbReference type="PATRIC" id="fig|1038922.3.peg.3031"/>
<dbReference type="PROSITE" id="PS50850">
    <property type="entry name" value="MFS"/>
    <property type="match status" value="1"/>
</dbReference>
<evidence type="ECO:0000256" key="5">
    <source>
        <dbReference type="ARBA" id="ARBA00022692"/>
    </source>
</evidence>
<gene>
    <name evidence="10" type="ORF">PflQ2_2494</name>
</gene>
<proteinExistence type="inferred from homology"/>
<comment type="caution">
    <text evidence="10">The sequence shown here is derived from an EMBL/GenBank/DDBJ whole genome shotgun (WGS) entry which is preliminary data.</text>
</comment>
<evidence type="ECO:0000256" key="4">
    <source>
        <dbReference type="ARBA" id="ARBA00022519"/>
    </source>
</evidence>
<dbReference type="GO" id="GO:0022857">
    <property type="term" value="F:transmembrane transporter activity"/>
    <property type="evidence" value="ECO:0007669"/>
    <property type="project" value="UniProtKB-UniRule"/>
</dbReference>
<dbReference type="SUPFAM" id="SSF103473">
    <property type="entry name" value="MFS general substrate transporter"/>
    <property type="match status" value="1"/>
</dbReference>
<feature type="transmembrane region" description="Helical" evidence="8">
    <location>
        <begin position="48"/>
        <end position="71"/>
    </location>
</feature>
<dbReference type="InterPro" id="IPR020846">
    <property type="entry name" value="MFS_dom"/>
</dbReference>
<dbReference type="Proteomes" id="UP000007289">
    <property type="component" value="Chromosome"/>
</dbReference>
<feature type="transmembrane region" description="Helical" evidence="8">
    <location>
        <begin position="304"/>
        <end position="328"/>
    </location>
</feature>
<feature type="transmembrane region" description="Helical" evidence="8">
    <location>
        <begin position="116"/>
        <end position="138"/>
    </location>
</feature>
<dbReference type="Gene3D" id="1.20.1250.20">
    <property type="entry name" value="MFS general substrate transporter like domains"/>
    <property type="match status" value="1"/>
</dbReference>
<protein>
    <recommendedName>
        <fullName evidence="8">Uncharacterized MFS-type transporter PflQ2_2494</fullName>
    </recommendedName>
</protein>
<feature type="transmembrane region" description="Helical" evidence="8">
    <location>
        <begin position="340"/>
        <end position="363"/>
    </location>
</feature>
<comment type="subcellular location">
    <subcellularLocation>
        <location evidence="8">Cell inner membrane</location>
        <topology evidence="8">Multi-pass membrane protein</topology>
    </subcellularLocation>
    <subcellularLocation>
        <location evidence="1">Cell membrane</location>
        <topology evidence="1">Multi-pass membrane protein</topology>
    </subcellularLocation>
</comment>
<accession>J2F857</accession>
<dbReference type="InterPro" id="IPR050171">
    <property type="entry name" value="MFS_Transporters"/>
</dbReference>
<feature type="transmembrane region" description="Helical" evidence="8">
    <location>
        <begin position="218"/>
        <end position="244"/>
    </location>
</feature>
<dbReference type="RefSeq" id="WP_003181252.1">
    <property type="nucleotide sequence ID" value="NZ_CM001558.1"/>
</dbReference>
<evidence type="ECO:0000256" key="2">
    <source>
        <dbReference type="ARBA" id="ARBA00022448"/>
    </source>
</evidence>
<dbReference type="Pfam" id="PF07690">
    <property type="entry name" value="MFS_1"/>
    <property type="match status" value="1"/>
</dbReference>
<feature type="transmembrane region" description="Helical" evidence="8">
    <location>
        <begin position="83"/>
        <end position="104"/>
    </location>
</feature>
<feature type="transmembrane region" description="Helical" evidence="8">
    <location>
        <begin position="250"/>
        <end position="269"/>
    </location>
</feature>
<dbReference type="CDD" id="cd17489">
    <property type="entry name" value="MFS_YfcJ_like"/>
    <property type="match status" value="1"/>
</dbReference>
<organism evidence="10">
    <name type="scientific">Pseudomonas fluorescens (strain Q2-87)</name>
    <dbReference type="NCBI Taxonomy" id="1038922"/>
    <lineage>
        <taxon>Bacteria</taxon>
        <taxon>Pseudomonadati</taxon>
        <taxon>Pseudomonadota</taxon>
        <taxon>Gammaproteobacteria</taxon>
        <taxon>Pseudomonadales</taxon>
        <taxon>Pseudomonadaceae</taxon>
        <taxon>Pseudomonas</taxon>
    </lineage>
</organism>
<evidence type="ECO:0000256" key="6">
    <source>
        <dbReference type="ARBA" id="ARBA00022989"/>
    </source>
</evidence>
<feature type="transmembrane region" description="Helical" evidence="8">
    <location>
        <begin position="20"/>
        <end position="42"/>
    </location>
</feature>
<sequence length="397" mass="40969">MPTPSPASSSLSITLQIVSIVFYTFIAFLCIGLPIAVLPGYVHEQLGFSAVVAGLTIGSQYLATLLSRPMAGRLSDSVGTKRAIVYGLSGIVLSGVLTLLSTMLQSFPLPSLLILIAGRLLLGVAQGLIGVGTISWCMGQVGVEHTARSISWNGIASYGAIAIGAPLGVVMVGELGFASLGIVLSLLAGGALLMIRNKPSVPVLRGERLPFWAVFGRIAPYGASLSLASIGYGTLTTFITLFYVSRGWTGAAWCLTVFGVCFILARLLFISSIARFGGFNSAIACMSIETLGLALLWVAPSTAFALVGAGLAGFGLSLVYPALGVEAIKQVPNTSRGAGLSAYAVFFDLALAIAGPLMGAVALNLGYSSIFFCAALLSVTGLGLTLLLRGRAEKADY</sequence>
<comment type="similarity">
    <text evidence="8">Belongs to the major facilitator superfamily. YhhS family.</text>
</comment>
<dbReference type="eggNOG" id="COG2814">
    <property type="taxonomic scope" value="Bacteria"/>
</dbReference>
<evidence type="ECO:0000259" key="9">
    <source>
        <dbReference type="PROSITE" id="PS50850"/>
    </source>
</evidence>
<keyword evidence="4 8" id="KW-0997">Cell inner membrane</keyword>
<dbReference type="InterPro" id="IPR023008">
    <property type="entry name" value="MFS_YhhS-like"/>
</dbReference>
<reference evidence="10" key="1">
    <citation type="journal article" date="2012" name="PLoS Genet.">
        <title>Comparative Genomics of Plant-Associated Pseudomonas spp.: Insights into Diversity and Inheritance of Traits Involved in Multitrophic Interactions.</title>
        <authorList>
            <person name="Loper J.E."/>
            <person name="Hassan K.A."/>
            <person name="Mavrodi D.V."/>
            <person name="Davis E.W.II."/>
            <person name="Lim C.K."/>
            <person name="Shaffer B.T."/>
            <person name="Elbourne L.D."/>
            <person name="Stockwell V.O."/>
            <person name="Hartney S.L."/>
            <person name="Breakwell K."/>
            <person name="Henkels M.D."/>
            <person name="Tetu S.G."/>
            <person name="Rangel L.I."/>
            <person name="Kidarsa T.A."/>
            <person name="Wilson N.L."/>
            <person name="van de Mortel J.E."/>
            <person name="Song C."/>
            <person name="Blumhagen R."/>
            <person name="Radune D."/>
            <person name="Hostetler J.B."/>
            <person name="Brinkac L.M."/>
            <person name="Durkin A.S."/>
            <person name="Kluepfel D.A."/>
            <person name="Wechter W.P."/>
            <person name="Anderson A.J."/>
            <person name="Kim Y.C."/>
            <person name="Pierson L.S.III."/>
            <person name="Pierson E.A."/>
            <person name="Lindow S.E."/>
            <person name="Kobayashi D.Y."/>
            <person name="Raaijmakers J.M."/>
            <person name="Weller D.M."/>
            <person name="Thomashow L.S."/>
            <person name="Allen A.E."/>
            <person name="Paulsen I.T."/>
        </authorList>
    </citation>
    <scope>NUCLEOTIDE SEQUENCE [LARGE SCALE GENOMIC DNA]</scope>
    <source>
        <strain evidence="10">Q2-87</strain>
    </source>
</reference>
<dbReference type="HAMAP" id="MF_01118">
    <property type="entry name" value="MFS_YhhS"/>
    <property type="match status" value="1"/>
</dbReference>